<evidence type="ECO:0000313" key="15">
    <source>
        <dbReference type="EMBL" id="KAK4354608.1"/>
    </source>
</evidence>
<dbReference type="Proteomes" id="UP001291623">
    <property type="component" value="Unassembled WGS sequence"/>
</dbReference>
<feature type="transmembrane region" description="Helical" evidence="13">
    <location>
        <begin position="62"/>
        <end position="83"/>
    </location>
</feature>
<dbReference type="PANTHER" id="PTHR45977">
    <property type="entry name" value="TARGET OF ERK KINASE MPK-1"/>
    <property type="match status" value="1"/>
</dbReference>
<dbReference type="CDD" id="cd16454">
    <property type="entry name" value="RING-H2_PA-TM-RING"/>
    <property type="match status" value="1"/>
</dbReference>
<comment type="catalytic activity">
    <reaction evidence="1">
        <text>S-ubiquitinyl-[E2 ubiquitin-conjugating enzyme]-L-cysteine + [acceptor protein]-L-lysine = [E2 ubiquitin-conjugating enzyme]-L-cysteine + N(6)-ubiquitinyl-[acceptor protein]-L-lysine.</text>
        <dbReference type="EC" id="2.3.2.27"/>
    </reaction>
</comment>
<dbReference type="GO" id="GO:0016020">
    <property type="term" value="C:membrane"/>
    <property type="evidence" value="ECO:0007669"/>
    <property type="project" value="UniProtKB-SubCell"/>
</dbReference>
<dbReference type="Gene3D" id="3.30.40.10">
    <property type="entry name" value="Zinc/RING finger domain, C3HC4 (zinc finger)"/>
    <property type="match status" value="1"/>
</dbReference>
<dbReference type="InterPro" id="IPR013083">
    <property type="entry name" value="Znf_RING/FYVE/PHD"/>
</dbReference>
<evidence type="ECO:0000256" key="3">
    <source>
        <dbReference type="ARBA" id="ARBA00012483"/>
    </source>
</evidence>
<evidence type="ECO:0000256" key="9">
    <source>
        <dbReference type="ARBA" id="ARBA00022833"/>
    </source>
</evidence>
<evidence type="ECO:0000256" key="8">
    <source>
        <dbReference type="ARBA" id="ARBA00022786"/>
    </source>
</evidence>
<keyword evidence="5 13" id="KW-0812">Transmembrane</keyword>
<keyword evidence="7 12" id="KW-0863">Zinc-finger</keyword>
<keyword evidence="9" id="KW-0862">Zinc</keyword>
<evidence type="ECO:0000256" key="6">
    <source>
        <dbReference type="ARBA" id="ARBA00022723"/>
    </source>
</evidence>
<evidence type="ECO:0000256" key="12">
    <source>
        <dbReference type="PROSITE-ProRule" id="PRU00175"/>
    </source>
</evidence>
<dbReference type="InterPro" id="IPR001841">
    <property type="entry name" value="Znf_RING"/>
</dbReference>
<dbReference type="PROSITE" id="PS50089">
    <property type="entry name" value="ZF_RING_2"/>
    <property type="match status" value="1"/>
</dbReference>
<dbReference type="GO" id="GO:0006511">
    <property type="term" value="P:ubiquitin-dependent protein catabolic process"/>
    <property type="evidence" value="ECO:0007669"/>
    <property type="project" value="TreeGrafter"/>
</dbReference>
<keyword evidence="10 13" id="KW-1133">Transmembrane helix</keyword>
<dbReference type="EMBL" id="JAVYJV010000014">
    <property type="protein sequence ID" value="KAK4354608.1"/>
    <property type="molecule type" value="Genomic_DNA"/>
</dbReference>
<keyword evidence="11 13" id="KW-0472">Membrane</keyword>
<evidence type="ECO:0000313" key="16">
    <source>
        <dbReference type="Proteomes" id="UP001291623"/>
    </source>
</evidence>
<evidence type="ECO:0000256" key="4">
    <source>
        <dbReference type="ARBA" id="ARBA00022679"/>
    </source>
</evidence>
<evidence type="ECO:0000256" key="1">
    <source>
        <dbReference type="ARBA" id="ARBA00000900"/>
    </source>
</evidence>
<reference evidence="15" key="1">
    <citation type="submission" date="2023-12" db="EMBL/GenBank/DDBJ databases">
        <title>Genome assembly of Anisodus tanguticus.</title>
        <authorList>
            <person name="Wang Y.-J."/>
        </authorList>
    </citation>
    <scope>NUCLEOTIDE SEQUENCE</scope>
    <source>
        <strain evidence="15">KB-2021</strain>
        <tissue evidence="15">Leaf</tissue>
    </source>
</reference>
<keyword evidence="8" id="KW-0833">Ubl conjugation pathway</keyword>
<evidence type="ECO:0000256" key="7">
    <source>
        <dbReference type="ARBA" id="ARBA00022771"/>
    </source>
</evidence>
<evidence type="ECO:0000256" key="13">
    <source>
        <dbReference type="SAM" id="Phobius"/>
    </source>
</evidence>
<dbReference type="GO" id="GO:0000325">
    <property type="term" value="C:plant-type vacuole"/>
    <property type="evidence" value="ECO:0007669"/>
    <property type="project" value="TreeGrafter"/>
</dbReference>
<name>A0AAE1V355_9SOLA</name>
<keyword evidence="4" id="KW-0808">Transferase</keyword>
<feature type="transmembrane region" description="Helical" evidence="13">
    <location>
        <begin position="95"/>
        <end position="113"/>
    </location>
</feature>
<evidence type="ECO:0000259" key="14">
    <source>
        <dbReference type="PROSITE" id="PS50089"/>
    </source>
</evidence>
<keyword evidence="16" id="KW-1185">Reference proteome</keyword>
<dbReference type="GO" id="GO:0016567">
    <property type="term" value="P:protein ubiquitination"/>
    <property type="evidence" value="ECO:0007669"/>
    <property type="project" value="TreeGrafter"/>
</dbReference>
<evidence type="ECO:0000256" key="5">
    <source>
        <dbReference type="ARBA" id="ARBA00022692"/>
    </source>
</evidence>
<dbReference type="SUPFAM" id="SSF57850">
    <property type="entry name" value="RING/U-box"/>
    <property type="match status" value="1"/>
</dbReference>
<feature type="domain" description="RING-type" evidence="14">
    <location>
        <begin position="331"/>
        <end position="372"/>
    </location>
</feature>
<dbReference type="Pfam" id="PF13639">
    <property type="entry name" value="zf-RING_2"/>
    <property type="match status" value="1"/>
</dbReference>
<accession>A0AAE1V355</accession>
<evidence type="ECO:0000256" key="10">
    <source>
        <dbReference type="ARBA" id="ARBA00022989"/>
    </source>
</evidence>
<feature type="transmembrane region" description="Helical" evidence="13">
    <location>
        <begin position="220"/>
        <end position="239"/>
    </location>
</feature>
<sequence length="385" mass="43645">MFLPSSSNTPLLRSSSPHRHSLREAVRVFQRASNRTGLMMREPSGVQVHNDQQSNWAYSKPVVIIDVLWNFMYIIAAILVLVLSKKEDPEMPLRVWIIGYCLFCVLHVVNVLLEYKRRRYGQEAFGSGSSGYVTLAELTPERTRDLVAQLVDYLNFHIVGEGLNSHVVSLQGHDVRVEEMHDVDHERMVDESPQLYWLCIVFLAFDVFFVVFLLVMACAIGLGLCCCLPCIVAVLYAVADKIYVFLSVKEDAWDALLRRIWNENLLAKIIGDSKGAEKEDIEQLSKYTFRRNGCIENCTGEIEGTFAGFMTLCGRDTPKDERSLSKDDAECSICLSTYDDGDELRELSCGHFFHCTCIDKWLYMSATCPLCKRSIIGARGCCEEV</sequence>
<proteinExistence type="predicted"/>
<dbReference type="PANTHER" id="PTHR45977:SF46">
    <property type="entry name" value="RING-TYPE DOMAIN-CONTAINING PROTEIN"/>
    <property type="match status" value="1"/>
</dbReference>
<dbReference type="GO" id="GO:0061630">
    <property type="term" value="F:ubiquitin protein ligase activity"/>
    <property type="evidence" value="ECO:0007669"/>
    <property type="project" value="UniProtKB-EC"/>
</dbReference>
<evidence type="ECO:0000256" key="2">
    <source>
        <dbReference type="ARBA" id="ARBA00004141"/>
    </source>
</evidence>
<feature type="transmembrane region" description="Helical" evidence="13">
    <location>
        <begin position="195"/>
        <end position="214"/>
    </location>
</feature>
<keyword evidence="6" id="KW-0479">Metal-binding</keyword>
<dbReference type="EC" id="2.3.2.27" evidence="3"/>
<evidence type="ECO:0000256" key="11">
    <source>
        <dbReference type="ARBA" id="ARBA00023136"/>
    </source>
</evidence>
<comment type="subcellular location">
    <subcellularLocation>
        <location evidence="2">Membrane</location>
        <topology evidence="2">Multi-pass membrane protein</topology>
    </subcellularLocation>
</comment>
<dbReference type="SMART" id="SM00184">
    <property type="entry name" value="RING"/>
    <property type="match status" value="1"/>
</dbReference>
<organism evidence="15 16">
    <name type="scientific">Anisodus tanguticus</name>
    <dbReference type="NCBI Taxonomy" id="243964"/>
    <lineage>
        <taxon>Eukaryota</taxon>
        <taxon>Viridiplantae</taxon>
        <taxon>Streptophyta</taxon>
        <taxon>Embryophyta</taxon>
        <taxon>Tracheophyta</taxon>
        <taxon>Spermatophyta</taxon>
        <taxon>Magnoliopsida</taxon>
        <taxon>eudicotyledons</taxon>
        <taxon>Gunneridae</taxon>
        <taxon>Pentapetalae</taxon>
        <taxon>asterids</taxon>
        <taxon>lamiids</taxon>
        <taxon>Solanales</taxon>
        <taxon>Solanaceae</taxon>
        <taxon>Solanoideae</taxon>
        <taxon>Hyoscyameae</taxon>
        <taxon>Anisodus</taxon>
    </lineage>
</organism>
<dbReference type="AlphaFoldDB" id="A0AAE1V355"/>
<gene>
    <name evidence="15" type="ORF">RND71_026802</name>
</gene>
<dbReference type="GO" id="GO:0008270">
    <property type="term" value="F:zinc ion binding"/>
    <property type="evidence" value="ECO:0007669"/>
    <property type="project" value="UniProtKB-KW"/>
</dbReference>
<protein>
    <recommendedName>
        <fullName evidence="3">RING-type E3 ubiquitin transferase</fullName>
        <ecNumber evidence="3">2.3.2.27</ecNumber>
    </recommendedName>
</protein>
<comment type="caution">
    <text evidence="15">The sequence shown here is derived from an EMBL/GenBank/DDBJ whole genome shotgun (WGS) entry which is preliminary data.</text>
</comment>